<sequence length="126" mass="14263">MTMQNLNVVDNESIMKGFLHLVFPHDDTHPCNSGGACHYDVVMTILKCPALSTGDVRVLVSYTIVCPIKFCPICATFRTGCTMYVRLRNLAHREKFPPTKKYSCETPPMNAALYHFPQSNVNPRRQ</sequence>
<organism evidence="1 2">
    <name type="scientific">Ancylostoma ceylanicum</name>
    <dbReference type="NCBI Taxonomy" id="53326"/>
    <lineage>
        <taxon>Eukaryota</taxon>
        <taxon>Metazoa</taxon>
        <taxon>Ecdysozoa</taxon>
        <taxon>Nematoda</taxon>
        <taxon>Chromadorea</taxon>
        <taxon>Rhabditida</taxon>
        <taxon>Rhabditina</taxon>
        <taxon>Rhabditomorpha</taxon>
        <taxon>Strongyloidea</taxon>
        <taxon>Ancylostomatidae</taxon>
        <taxon>Ancylostomatinae</taxon>
        <taxon>Ancylostoma</taxon>
    </lineage>
</organism>
<accession>A0A016WAD2</accession>
<gene>
    <name evidence="1" type="primary">Acey_s0854.g2702</name>
    <name evidence="1" type="ORF">Y032_0854g2702</name>
</gene>
<dbReference type="AlphaFoldDB" id="A0A016WAD2"/>
<proteinExistence type="predicted"/>
<dbReference type="EMBL" id="JARK01000454">
    <property type="protein sequence ID" value="EYC36814.1"/>
    <property type="molecule type" value="Genomic_DNA"/>
</dbReference>
<name>A0A016WAD2_9BILA</name>
<keyword evidence="2" id="KW-1185">Reference proteome</keyword>
<evidence type="ECO:0000313" key="1">
    <source>
        <dbReference type="EMBL" id="EYC36814.1"/>
    </source>
</evidence>
<protein>
    <submittedName>
        <fullName evidence="1">Uncharacterized protein</fullName>
    </submittedName>
</protein>
<reference evidence="2" key="1">
    <citation type="journal article" date="2015" name="Nat. Genet.">
        <title>The genome and transcriptome of the zoonotic hookworm Ancylostoma ceylanicum identify infection-specific gene families.</title>
        <authorList>
            <person name="Schwarz E.M."/>
            <person name="Hu Y."/>
            <person name="Antoshechkin I."/>
            <person name="Miller M.M."/>
            <person name="Sternberg P.W."/>
            <person name="Aroian R.V."/>
        </authorList>
    </citation>
    <scope>NUCLEOTIDE SEQUENCE</scope>
    <source>
        <strain evidence="2">HY135</strain>
    </source>
</reference>
<dbReference type="Proteomes" id="UP000024635">
    <property type="component" value="Unassembled WGS sequence"/>
</dbReference>
<comment type="caution">
    <text evidence="1">The sequence shown here is derived from an EMBL/GenBank/DDBJ whole genome shotgun (WGS) entry which is preliminary data.</text>
</comment>
<evidence type="ECO:0000313" key="2">
    <source>
        <dbReference type="Proteomes" id="UP000024635"/>
    </source>
</evidence>